<dbReference type="SMART" id="SM00715">
    <property type="entry name" value="LA"/>
    <property type="match status" value="1"/>
</dbReference>
<dbReference type="EMBL" id="CAEKDK010000006">
    <property type="protein sequence ID" value="CAB4283628.1"/>
    <property type="molecule type" value="Genomic_DNA"/>
</dbReference>
<dbReference type="PANTHER" id="PTHR22792:SF101">
    <property type="entry name" value="LA-RELATED PROTEIN 1A"/>
    <property type="match status" value="1"/>
</dbReference>
<evidence type="ECO:0000256" key="1">
    <source>
        <dbReference type="ARBA" id="ARBA00022884"/>
    </source>
</evidence>
<dbReference type="PANTHER" id="PTHR22792">
    <property type="entry name" value="LUPUS LA PROTEIN-RELATED"/>
    <property type="match status" value="1"/>
</dbReference>
<evidence type="ECO:0000313" key="4">
    <source>
        <dbReference type="EMBL" id="CAB4283628.1"/>
    </source>
</evidence>
<dbReference type="Proteomes" id="UP000507222">
    <property type="component" value="Unassembled WGS sequence"/>
</dbReference>
<name>A0A6J5VCL5_PRUAR</name>
<reference evidence="4 5" key="1">
    <citation type="submission" date="2020-05" db="EMBL/GenBank/DDBJ databases">
        <authorList>
            <person name="Campoy J."/>
            <person name="Schneeberger K."/>
            <person name="Spophaly S."/>
        </authorList>
    </citation>
    <scope>NUCLEOTIDE SEQUENCE [LARGE SCALE GENOMIC DNA]</scope>
    <source>
        <strain evidence="4">PruArmRojPasFocal</strain>
    </source>
</reference>
<evidence type="ECO:0000259" key="3">
    <source>
        <dbReference type="PROSITE" id="PS50961"/>
    </source>
</evidence>
<dbReference type="InterPro" id="IPR045180">
    <property type="entry name" value="La_dom_prot"/>
</dbReference>
<evidence type="ECO:0000256" key="2">
    <source>
        <dbReference type="PROSITE-ProRule" id="PRU00332"/>
    </source>
</evidence>
<proteinExistence type="predicted"/>
<dbReference type="AlphaFoldDB" id="A0A6J5VCL5"/>
<keyword evidence="1 2" id="KW-0694">RNA-binding</keyword>
<sequence length="62" mass="7026">MDDEGWVPITTIADFKRVKKMCTDITFIIDSLLGSATVEVQANKIRRRDEWSSGPQPLQTLC</sequence>
<evidence type="ECO:0000313" key="5">
    <source>
        <dbReference type="Proteomes" id="UP000507222"/>
    </source>
</evidence>
<dbReference type="SUPFAM" id="SSF46785">
    <property type="entry name" value="Winged helix' DNA-binding domain"/>
    <property type="match status" value="1"/>
</dbReference>
<protein>
    <recommendedName>
        <fullName evidence="3">HTH La-type RNA-binding domain-containing protein</fullName>
    </recommendedName>
</protein>
<feature type="domain" description="HTH La-type RNA-binding" evidence="3">
    <location>
        <begin position="1"/>
        <end position="60"/>
    </location>
</feature>
<dbReference type="InterPro" id="IPR036388">
    <property type="entry name" value="WH-like_DNA-bd_sf"/>
</dbReference>
<organism evidence="4 5">
    <name type="scientific">Prunus armeniaca</name>
    <name type="common">Apricot</name>
    <name type="synonym">Armeniaca vulgaris</name>
    <dbReference type="NCBI Taxonomy" id="36596"/>
    <lineage>
        <taxon>Eukaryota</taxon>
        <taxon>Viridiplantae</taxon>
        <taxon>Streptophyta</taxon>
        <taxon>Embryophyta</taxon>
        <taxon>Tracheophyta</taxon>
        <taxon>Spermatophyta</taxon>
        <taxon>Magnoliopsida</taxon>
        <taxon>eudicotyledons</taxon>
        <taxon>Gunneridae</taxon>
        <taxon>Pentapetalae</taxon>
        <taxon>rosids</taxon>
        <taxon>fabids</taxon>
        <taxon>Rosales</taxon>
        <taxon>Rosaceae</taxon>
        <taxon>Amygdaloideae</taxon>
        <taxon>Amygdaleae</taxon>
        <taxon>Prunus</taxon>
    </lineage>
</organism>
<dbReference type="GO" id="GO:0003723">
    <property type="term" value="F:RNA binding"/>
    <property type="evidence" value="ECO:0007669"/>
    <property type="project" value="UniProtKB-UniRule"/>
</dbReference>
<dbReference type="Gene3D" id="1.10.10.10">
    <property type="entry name" value="Winged helix-like DNA-binding domain superfamily/Winged helix DNA-binding domain"/>
    <property type="match status" value="1"/>
</dbReference>
<gene>
    <name evidence="4" type="ORF">CURHAP_LOCUS38516</name>
</gene>
<dbReference type="PROSITE" id="PS50961">
    <property type="entry name" value="HTH_LA"/>
    <property type="match status" value="1"/>
</dbReference>
<dbReference type="InterPro" id="IPR006630">
    <property type="entry name" value="La_HTH"/>
</dbReference>
<accession>A0A6J5VCL5</accession>
<dbReference type="InterPro" id="IPR036390">
    <property type="entry name" value="WH_DNA-bd_sf"/>
</dbReference>